<evidence type="ECO:0000313" key="2">
    <source>
        <dbReference type="EMBL" id="RFA99034.1"/>
    </source>
</evidence>
<evidence type="ECO:0000313" key="3">
    <source>
        <dbReference type="Proteomes" id="UP000256877"/>
    </source>
</evidence>
<reference evidence="2 3" key="1">
    <citation type="submission" date="2017-07" db="EMBL/GenBank/DDBJ databases">
        <title>Draft genome sequence of aerobic hyperthermophilic archaea, Pyrobaculum aerophilum YKB31 and YKB32.</title>
        <authorList>
            <person name="Mochizuki T."/>
            <person name="Berliner A.J."/>
            <person name="Yoshida-Takashima Y."/>
            <person name="Takaki Y."/>
            <person name="Nunoura T."/>
            <person name="Takai K."/>
        </authorList>
    </citation>
    <scope>NUCLEOTIDE SEQUENCE [LARGE SCALE GENOMIC DNA]</scope>
    <source>
        <strain evidence="2 3">YKB32</strain>
    </source>
</reference>
<evidence type="ECO:0000256" key="1">
    <source>
        <dbReference type="SAM" id="Phobius"/>
    </source>
</evidence>
<proteinExistence type="predicted"/>
<name>A0A371R4Q9_9CREN</name>
<dbReference type="Proteomes" id="UP000256877">
    <property type="component" value="Unassembled WGS sequence"/>
</dbReference>
<feature type="transmembrane region" description="Helical" evidence="1">
    <location>
        <begin position="192"/>
        <end position="214"/>
    </location>
</feature>
<organism evidence="2 3">
    <name type="scientific">Pyrobaculum aerophilum</name>
    <dbReference type="NCBI Taxonomy" id="13773"/>
    <lineage>
        <taxon>Archaea</taxon>
        <taxon>Thermoproteota</taxon>
        <taxon>Thermoprotei</taxon>
        <taxon>Thermoproteales</taxon>
        <taxon>Thermoproteaceae</taxon>
        <taxon>Pyrobaculum</taxon>
    </lineage>
</organism>
<keyword evidence="1" id="KW-0472">Membrane</keyword>
<protein>
    <submittedName>
        <fullName evidence="2">Uncharacterized protein</fullName>
    </submittedName>
</protein>
<sequence length="225" mass="24717">MIDILKFYIIPILKYKWYSLITWPLIGVFIVYFGKFDLESAMGVLAVMTLISFGITPLYTIANDNFTRRIEFFRATGVGFSTYFILLIASATALTIVTATVPMLILYFVIYGSEVLKALSPGYFIGLASSSLIFCAIGVVLGLWKPSFSFAGGLGTGIIIMLSLGPVMASYFAGVTAPLYVPPVAPLFIDDVWLKLLVLLAVFLPLYVAARILYITFFHTAKPIA</sequence>
<dbReference type="EMBL" id="NMUF01000012">
    <property type="protein sequence ID" value="RFA99034.1"/>
    <property type="molecule type" value="Genomic_DNA"/>
</dbReference>
<feature type="transmembrane region" description="Helical" evidence="1">
    <location>
        <begin position="40"/>
        <end position="62"/>
    </location>
</feature>
<keyword evidence="1" id="KW-1133">Transmembrane helix</keyword>
<keyword evidence="1" id="KW-0812">Transmembrane</keyword>
<feature type="transmembrane region" description="Helical" evidence="1">
    <location>
        <begin position="83"/>
        <end position="110"/>
    </location>
</feature>
<feature type="transmembrane region" description="Helical" evidence="1">
    <location>
        <begin position="122"/>
        <end position="144"/>
    </location>
</feature>
<feature type="transmembrane region" description="Helical" evidence="1">
    <location>
        <begin position="15"/>
        <end position="34"/>
    </location>
</feature>
<comment type="caution">
    <text evidence="2">The sequence shown here is derived from an EMBL/GenBank/DDBJ whole genome shotgun (WGS) entry which is preliminary data.</text>
</comment>
<accession>A0A371R4Q9</accession>
<gene>
    <name evidence="2" type="ORF">CGL52_06000</name>
</gene>
<feature type="transmembrane region" description="Helical" evidence="1">
    <location>
        <begin position="151"/>
        <end position="172"/>
    </location>
</feature>
<dbReference type="AlphaFoldDB" id="A0A371R4Q9"/>